<reference evidence="3" key="1">
    <citation type="journal article" date="2023" name="Mol. Phylogenet. Evol.">
        <title>Genome-scale phylogeny and comparative genomics of the fungal order Sordariales.</title>
        <authorList>
            <person name="Hensen N."/>
            <person name="Bonometti L."/>
            <person name="Westerberg I."/>
            <person name="Brannstrom I.O."/>
            <person name="Guillou S."/>
            <person name="Cros-Aarteil S."/>
            <person name="Calhoun S."/>
            <person name="Haridas S."/>
            <person name="Kuo A."/>
            <person name="Mondo S."/>
            <person name="Pangilinan J."/>
            <person name="Riley R."/>
            <person name="LaButti K."/>
            <person name="Andreopoulos B."/>
            <person name="Lipzen A."/>
            <person name="Chen C."/>
            <person name="Yan M."/>
            <person name="Daum C."/>
            <person name="Ng V."/>
            <person name="Clum A."/>
            <person name="Steindorff A."/>
            <person name="Ohm R.A."/>
            <person name="Martin F."/>
            <person name="Silar P."/>
            <person name="Natvig D.O."/>
            <person name="Lalanne C."/>
            <person name="Gautier V."/>
            <person name="Ament-Velasquez S.L."/>
            <person name="Kruys A."/>
            <person name="Hutchinson M.I."/>
            <person name="Powell A.J."/>
            <person name="Barry K."/>
            <person name="Miller A.N."/>
            <person name="Grigoriev I.V."/>
            <person name="Debuchy R."/>
            <person name="Gladieux P."/>
            <person name="Hiltunen Thoren M."/>
            <person name="Johannesson H."/>
        </authorList>
    </citation>
    <scope>NUCLEOTIDE SEQUENCE</scope>
    <source>
        <strain evidence="3">CBS 955.72</strain>
    </source>
</reference>
<evidence type="ECO:0000256" key="2">
    <source>
        <dbReference type="SAM" id="SignalP"/>
    </source>
</evidence>
<protein>
    <recommendedName>
        <fullName evidence="5">G domain-containing protein</fullName>
    </recommendedName>
</protein>
<name>A0AAJ0HGT7_9PEZI</name>
<dbReference type="EMBL" id="JAUIQD010000005">
    <property type="protein sequence ID" value="KAK3350326.1"/>
    <property type="molecule type" value="Genomic_DNA"/>
</dbReference>
<keyword evidence="4" id="KW-1185">Reference proteome</keyword>
<dbReference type="InterPro" id="IPR027417">
    <property type="entry name" value="P-loop_NTPase"/>
</dbReference>
<evidence type="ECO:0008006" key="5">
    <source>
        <dbReference type="Google" id="ProtNLM"/>
    </source>
</evidence>
<feature type="chain" id="PRO_5042483947" description="G domain-containing protein" evidence="2">
    <location>
        <begin position="23"/>
        <end position="314"/>
    </location>
</feature>
<evidence type="ECO:0000256" key="1">
    <source>
        <dbReference type="SAM" id="Coils"/>
    </source>
</evidence>
<keyword evidence="2" id="KW-0732">Signal</keyword>
<reference evidence="3" key="2">
    <citation type="submission" date="2023-06" db="EMBL/GenBank/DDBJ databases">
        <authorList>
            <consortium name="Lawrence Berkeley National Laboratory"/>
            <person name="Haridas S."/>
            <person name="Hensen N."/>
            <person name="Bonometti L."/>
            <person name="Westerberg I."/>
            <person name="Brannstrom I.O."/>
            <person name="Guillou S."/>
            <person name="Cros-Aarteil S."/>
            <person name="Calhoun S."/>
            <person name="Kuo A."/>
            <person name="Mondo S."/>
            <person name="Pangilinan J."/>
            <person name="Riley R."/>
            <person name="Labutti K."/>
            <person name="Andreopoulos B."/>
            <person name="Lipzen A."/>
            <person name="Chen C."/>
            <person name="Yanf M."/>
            <person name="Daum C."/>
            <person name="Ng V."/>
            <person name="Clum A."/>
            <person name="Steindorff A."/>
            <person name="Ohm R."/>
            <person name="Martin F."/>
            <person name="Silar P."/>
            <person name="Natvig D."/>
            <person name="Lalanne C."/>
            <person name="Gautier V."/>
            <person name="Ament-Velasquez S.L."/>
            <person name="Kruys A."/>
            <person name="Hutchinson M.I."/>
            <person name="Powell A.J."/>
            <person name="Barry K."/>
            <person name="Miller A.N."/>
            <person name="Grigoriev I.V."/>
            <person name="Debuchy R."/>
            <person name="Gladieux P."/>
            <person name="Thoren M.H."/>
            <person name="Johannesson H."/>
        </authorList>
    </citation>
    <scope>NUCLEOTIDE SEQUENCE</scope>
    <source>
        <strain evidence="3">CBS 955.72</strain>
    </source>
</reference>
<feature type="coiled-coil region" evidence="1">
    <location>
        <begin position="231"/>
        <end position="309"/>
    </location>
</feature>
<dbReference type="AlphaFoldDB" id="A0AAJ0HGT7"/>
<dbReference type="Gene3D" id="3.40.50.300">
    <property type="entry name" value="P-loop containing nucleotide triphosphate hydrolases"/>
    <property type="match status" value="1"/>
</dbReference>
<feature type="signal peptide" evidence="2">
    <location>
        <begin position="1"/>
        <end position="22"/>
    </location>
</feature>
<comment type="caution">
    <text evidence="3">The sequence shown here is derived from an EMBL/GenBank/DDBJ whole genome shotgun (WGS) entry which is preliminary data.</text>
</comment>
<accession>A0AAJ0HGT7</accession>
<dbReference type="SUPFAM" id="SSF52540">
    <property type="entry name" value="P-loop containing nucleoside triphosphate hydrolases"/>
    <property type="match status" value="1"/>
</dbReference>
<keyword evidence="1" id="KW-0175">Coiled coil</keyword>
<organism evidence="3 4">
    <name type="scientific">Lasiosphaeria hispida</name>
    <dbReference type="NCBI Taxonomy" id="260671"/>
    <lineage>
        <taxon>Eukaryota</taxon>
        <taxon>Fungi</taxon>
        <taxon>Dikarya</taxon>
        <taxon>Ascomycota</taxon>
        <taxon>Pezizomycotina</taxon>
        <taxon>Sordariomycetes</taxon>
        <taxon>Sordariomycetidae</taxon>
        <taxon>Sordariales</taxon>
        <taxon>Lasiosphaeriaceae</taxon>
        <taxon>Lasiosphaeria</taxon>
    </lineage>
</organism>
<proteinExistence type="predicted"/>
<gene>
    <name evidence="3" type="ORF">B0T25DRAFT_570889</name>
</gene>
<evidence type="ECO:0000313" key="4">
    <source>
        <dbReference type="Proteomes" id="UP001275084"/>
    </source>
</evidence>
<sequence length="314" mass="36121">MFALRFTLLLTVLLSFLPYANPYQVKPNEGEFFNSILGAEKFKVGESLSSCTGNIEVAEFEFDGQSVLLVDTPGFDDTNLADTEVLGRIVEYFNTQYKQQVKFAGLLYLRDIDEAKMKSPDIKNLEMFRALCGTEGLENVVLVTTKWNAMAGQIELAERREQELKSGFFRPLIQLSATYARDYGTSASAREVLRQVMRKEKAFFIPIQRQMVDEGKRLDQTDAGRILQKQLLEAEANHAEALKDLKAALKDEHSELMKDREERHRLERTHKQMLEDLEHRTQAKLDQAAADHRVEVERLRDQLRGYDDDTDPFF</sequence>
<dbReference type="Proteomes" id="UP001275084">
    <property type="component" value="Unassembled WGS sequence"/>
</dbReference>
<evidence type="ECO:0000313" key="3">
    <source>
        <dbReference type="EMBL" id="KAK3350326.1"/>
    </source>
</evidence>